<dbReference type="InterPro" id="IPR011990">
    <property type="entry name" value="TPR-like_helical_dom_sf"/>
</dbReference>
<dbReference type="PANTHER" id="PTHR16056">
    <property type="entry name" value="REGULATOR OF MICROTUBULE DYNAMICS PROTEIN"/>
    <property type="match status" value="1"/>
</dbReference>
<evidence type="ECO:0000313" key="1">
    <source>
        <dbReference type="EMBL" id="PIO57907.1"/>
    </source>
</evidence>
<dbReference type="GO" id="GO:0005739">
    <property type="term" value="C:mitochondrion"/>
    <property type="evidence" value="ECO:0007669"/>
    <property type="project" value="TreeGrafter"/>
</dbReference>
<gene>
    <name evidence="1" type="ORF">TELCIR_20672</name>
</gene>
<dbReference type="SUPFAM" id="SSF48452">
    <property type="entry name" value="TPR-like"/>
    <property type="match status" value="1"/>
</dbReference>
<evidence type="ECO:0000313" key="2">
    <source>
        <dbReference type="Proteomes" id="UP000230423"/>
    </source>
</evidence>
<protein>
    <submittedName>
        <fullName evidence="1">Uncharacterized protein</fullName>
    </submittedName>
</protein>
<sequence>MEAVQLNANRWEAVRWAAVSTGYNSEFLAAKEKIMECQKSLEFTNKGLQLKPNDHVLLYIKGRALFLFCGLNSLEKRAMVSVFKTTGNEPPPSINRALSIFLQAYSIEPKYIPNLLYLGHCLISLGDKVIRNTLVRATIFTLSSFPLICCLANPH</sequence>
<dbReference type="Gene3D" id="1.25.40.10">
    <property type="entry name" value="Tetratricopeptide repeat domain"/>
    <property type="match status" value="1"/>
</dbReference>
<dbReference type="AlphaFoldDB" id="A0A2G9TIV7"/>
<dbReference type="Proteomes" id="UP000230423">
    <property type="component" value="Unassembled WGS sequence"/>
</dbReference>
<name>A0A2G9TIV7_TELCI</name>
<dbReference type="GO" id="GO:0097431">
    <property type="term" value="C:mitotic spindle pole"/>
    <property type="evidence" value="ECO:0007669"/>
    <property type="project" value="TreeGrafter"/>
</dbReference>
<dbReference type="GO" id="GO:0005876">
    <property type="term" value="C:spindle microtubule"/>
    <property type="evidence" value="ECO:0007669"/>
    <property type="project" value="TreeGrafter"/>
</dbReference>
<proteinExistence type="predicted"/>
<accession>A0A2G9TIV7</accession>
<dbReference type="EMBL" id="KZ370851">
    <property type="protein sequence ID" value="PIO57907.1"/>
    <property type="molecule type" value="Genomic_DNA"/>
</dbReference>
<reference evidence="1 2" key="1">
    <citation type="submission" date="2015-09" db="EMBL/GenBank/DDBJ databases">
        <title>Draft genome of the parasitic nematode Teladorsagia circumcincta isolate WARC Sus (inbred).</title>
        <authorList>
            <person name="Mitreva M."/>
        </authorList>
    </citation>
    <scope>NUCLEOTIDE SEQUENCE [LARGE SCALE GENOMIC DNA]</scope>
    <source>
        <strain evidence="1 2">S</strain>
    </source>
</reference>
<organism evidence="1 2">
    <name type="scientific">Teladorsagia circumcincta</name>
    <name type="common">Brown stomach worm</name>
    <name type="synonym">Ostertagia circumcincta</name>
    <dbReference type="NCBI Taxonomy" id="45464"/>
    <lineage>
        <taxon>Eukaryota</taxon>
        <taxon>Metazoa</taxon>
        <taxon>Ecdysozoa</taxon>
        <taxon>Nematoda</taxon>
        <taxon>Chromadorea</taxon>
        <taxon>Rhabditida</taxon>
        <taxon>Rhabditina</taxon>
        <taxon>Rhabditomorpha</taxon>
        <taxon>Strongyloidea</taxon>
        <taxon>Trichostrongylidae</taxon>
        <taxon>Teladorsagia</taxon>
    </lineage>
</organism>
<dbReference type="PANTHER" id="PTHR16056:SF20">
    <property type="entry name" value="C2H2-TYPE DOMAIN-CONTAINING PROTEIN-RELATED"/>
    <property type="match status" value="1"/>
</dbReference>
<dbReference type="OrthoDB" id="5785469at2759"/>
<keyword evidence="2" id="KW-1185">Reference proteome</keyword>
<dbReference type="GO" id="GO:0008017">
    <property type="term" value="F:microtubule binding"/>
    <property type="evidence" value="ECO:0007669"/>
    <property type="project" value="TreeGrafter"/>
</dbReference>